<evidence type="ECO:0000259" key="18">
    <source>
        <dbReference type="PROSITE" id="PS50893"/>
    </source>
</evidence>
<accession>A0A9W4XMW2</accession>
<dbReference type="InterPro" id="IPR015688">
    <property type="entry name" value="eEF3_ABC2_chromodomain-like"/>
</dbReference>
<dbReference type="Gene3D" id="3.40.30.10">
    <property type="entry name" value="Glutaredoxin"/>
    <property type="match status" value="1"/>
</dbReference>
<dbReference type="PANTHER" id="PTHR19211">
    <property type="entry name" value="ATP-BINDING TRANSPORT PROTEIN-RELATED"/>
    <property type="match status" value="1"/>
</dbReference>
<dbReference type="Pfam" id="PF24984">
    <property type="entry name" value="HEAT_EF3_GNC1"/>
    <property type="match status" value="1"/>
</dbReference>
<dbReference type="SUPFAM" id="SSF52540">
    <property type="entry name" value="P-loop containing nucleoside triphosphate hydrolases"/>
    <property type="match status" value="2"/>
</dbReference>
<dbReference type="Gene3D" id="1.20.1390.20">
    <property type="match status" value="1"/>
</dbReference>
<comment type="pathway">
    <text evidence="2">Protein biosynthesis; polypeptide chain elongation.</text>
</comment>
<dbReference type="PANTHER" id="PTHR19211:SF5">
    <property type="entry name" value="ELONGATION FACTOR 3A-RELATED"/>
    <property type="match status" value="1"/>
</dbReference>
<dbReference type="InterPro" id="IPR047036">
    <property type="entry name" value="EF3_4HB_sf"/>
</dbReference>
<feature type="region of interest" description="Disordered" evidence="17">
    <location>
        <begin position="981"/>
        <end position="1000"/>
    </location>
</feature>
<dbReference type="Pfam" id="PF00462">
    <property type="entry name" value="Glutaredoxin"/>
    <property type="match status" value="1"/>
</dbReference>
<dbReference type="InterPro" id="IPR002109">
    <property type="entry name" value="Glutaredoxin"/>
</dbReference>
<evidence type="ECO:0000256" key="1">
    <source>
        <dbReference type="ARBA" id="ARBA00004496"/>
    </source>
</evidence>
<dbReference type="InterPro" id="IPR036249">
    <property type="entry name" value="Thioredoxin-like_sf"/>
</dbReference>
<dbReference type="Gene3D" id="2.40.50.990">
    <property type="match status" value="1"/>
</dbReference>
<dbReference type="InterPro" id="IPR016035">
    <property type="entry name" value="Acyl_Trfase/lysoPLipase"/>
</dbReference>
<dbReference type="GO" id="GO:0005524">
    <property type="term" value="F:ATP binding"/>
    <property type="evidence" value="ECO:0007669"/>
    <property type="project" value="UniProtKB-KW"/>
</dbReference>
<feature type="compositionally biased region" description="Polar residues" evidence="17">
    <location>
        <begin position="1725"/>
        <end position="1737"/>
    </location>
</feature>
<keyword evidence="10" id="KW-0067">ATP-binding</keyword>
<dbReference type="FunFam" id="1.20.1390.20:FF:000001">
    <property type="entry name" value="Elongation factor 3"/>
    <property type="match status" value="1"/>
</dbReference>
<evidence type="ECO:0000256" key="7">
    <source>
        <dbReference type="ARBA" id="ARBA00022741"/>
    </source>
</evidence>
<keyword evidence="7" id="KW-0547">Nucleotide-binding</keyword>
<evidence type="ECO:0000256" key="10">
    <source>
        <dbReference type="ARBA" id="ARBA00022840"/>
    </source>
</evidence>
<evidence type="ECO:0000313" key="21">
    <source>
        <dbReference type="Proteomes" id="UP001152885"/>
    </source>
</evidence>
<dbReference type="PROSITE" id="PS00211">
    <property type="entry name" value="ABC_TRANSPORTER_1"/>
    <property type="match status" value="2"/>
</dbReference>
<dbReference type="GO" id="GO:0004622">
    <property type="term" value="F:phosphatidylcholine lysophospholipase activity"/>
    <property type="evidence" value="ECO:0007669"/>
    <property type="project" value="UniProtKB-EC"/>
</dbReference>
<dbReference type="PROSITE" id="PS50077">
    <property type="entry name" value="HEAT_REPEAT"/>
    <property type="match status" value="1"/>
</dbReference>
<dbReference type="SUPFAM" id="SSF48371">
    <property type="entry name" value="ARM repeat"/>
    <property type="match status" value="1"/>
</dbReference>
<keyword evidence="8" id="KW-0251">Elongation factor</keyword>
<dbReference type="FunFam" id="2.40.50.990:FF:000001">
    <property type="entry name" value="Elongation factor 3"/>
    <property type="match status" value="1"/>
</dbReference>
<comment type="catalytic activity">
    <reaction evidence="13">
        <text>ATP + H2O = ADP + phosphate + H(+)</text>
        <dbReference type="Rhea" id="RHEA:13065"/>
        <dbReference type="ChEBI" id="CHEBI:15377"/>
        <dbReference type="ChEBI" id="CHEBI:15378"/>
        <dbReference type="ChEBI" id="CHEBI:30616"/>
        <dbReference type="ChEBI" id="CHEBI:43474"/>
        <dbReference type="ChEBI" id="CHEBI:456216"/>
    </reaction>
</comment>
<feature type="domain" description="ABC transporter" evidence="18">
    <location>
        <begin position="673"/>
        <end position="999"/>
    </location>
</feature>
<dbReference type="GO" id="GO:0016491">
    <property type="term" value="F:oxidoreductase activity"/>
    <property type="evidence" value="ECO:0007669"/>
    <property type="project" value="UniProtKB-ARBA"/>
</dbReference>
<organism evidence="20 21">
    <name type="scientific">Candida verbasci</name>
    <dbReference type="NCBI Taxonomy" id="1227364"/>
    <lineage>
        <taxon>Eukaryota</taxon>
        <taxon>Fungi</taxon>
        <taxon>Dikarya</taxon>
        <taxon>Ascomycota</taxon>
        <taxon>Saccharomycotina</taxon>
        <taxon>Pichiomycetes</taxon>
        <taxon>Debaryomycetaceae</taxon>
        <taxon>Candida/Lodderomyces clade</taxon>
        <taxon>Candida</taxon>
    </lineage>
</organism>
<dbReference type="CDD" id="cd18626">
    <property type="entry name" value="CD_eEF3"/>
    <property type="match status" value="1"/>
</dbReference>
<evidence type="ECO:0000256" key="12">
    <source>
        <dbReference type="ARBA" id="ARBA00022917"/>
    </source>
</evidence>
<comment type="catalytic activity">
    <reaction evidence="16">
        <text>a 1-acyl-sn-glycero-3-phosphocholine + H2O = sn-glycerol 3-phosphocholine + a fatty acid + H(+)</text>
        <dbReference type="Rhea" id="RHEA:15177"/>
        <dbReference type="ChEBI" id="CHEBI:15377"/>
        <dbReference type="ChEBI" id="CHEBI:15378"/>
        <dbReference type="ChEBI" id="CHEBI:16870"/>
        <dbReference type="ChEBI" id="CHEBI:28868"/>
        <dbReference type="ChEBI" id="CHEBI:58168"/>
        <dbReference type="EC" id="3.1.1.5"/>
    </reaction>
</comment>
<dbReference type="Pfam" id="PF24987">
    <property type="entry name" value="HEAT_EF3_N"/>
    <property type="match status" value="1"/>
</dbReference>
<dbReference type="CDD" id="cd03419">
    <property type="entry name" value="GRX_GRXh_1_2_like"/>
    <property type="match status" value="1"/>
</dbReference>
<evidence type="ECO:0000256" key="14">
    <source>
        <dbReference type="PROSITE-ProRule" id="PRU00103"/>
    </source>
</evidence>
<feature type="domain" description="ABC transporter" evidence="18">
    <location>
        <begin position="430"/>
        <end position="647"/>
    </location>
</feature>
<comment type="similarity">
    <text evidence="4">Belongs to the ABC transporter superfamily. ABCF family. EF3 subfamily.</text>
</comment>
<evidence type="ECO:0000256" key="9">
    <source>
        <dbReference type="ARBA" id="ARBA00022801"/>
    </source>
</evidence>
<keyword evidence="15 16" id="KW-0443">Lipid metabolism</keyword>
<keyword evidence="11" id="KW-0694">RNA-binding</keyword>
<name>A0A9W4XMW2_9ASCO</name>
<dbReference type="EMBL" id="CANTUO010000005">
    <property type="protein sequence ID" value="CAI5759770.1"/>
    <property type="molecule type" value="Genomic_DNA"/>
</dbReference>
<evidence type="ECO:0000256" key="16">
    <source>
        <dbReference type="RuleBase" id="RU362103"/>
    </source>
</evidence>
<dbReference type="InterPro" id="IPR003593">
    <property type="entry name" value="AAA+_ATPase"/>
</dbReference>
<keyword evidence="6" id="KW-0677">Repeat</keyword>
<keyword evidence="21" id="KW-1185">Reference proteome</keyword>
<dbReference type="Pfam" id="PF01735">
    <property type="entry name" value="PLA2_B"/>
    <property type="match status" value="2"/>
</dbReference>
<dbReference type="CDD" id="cd03221">
    <property type="entry name" value="ABCF_EF-3"/>
    <property type="match status" value="1"/>
</dbReference>
<dbReference type="Gene3D" id="3.40.50.300">
    <property type="entry name" value="P-loop containing nucleotide triphosphate hydrolases"/>
    <property type="match status" value="2"/>
</dbReference>
<dbReference type="FunFam" id="3.40.50.300:FF:000193">
    <property type="entry name" value="Probable Elongation factor 3"/>
    <property type="match status" value="1"/>
</dbReference>
<dbReference type="SUPFAM" id="SSF52151">
    <property type="entry name" value="FabD/lysophospholipase-like"/>
    <property type="match status" value="1"/>
</dbReference>
<keyword evidence="15 16" id="KW-0442">Lipid degradation</keyword>
<evidence type="ECO:0000256" key="6">
    <source>
        <dbReference type="ARBA" id="ARBA00022737"/>
    </source>
</evidence>
<keyword evidence="9 15" id="KW-0378">Hydrolase</keyword>
<dbReference type="GO" id="GO:0016887">
    <property type="term" value="F:ATP hydrolysis activity"/>
    <property type="evidence" value="ECO:0007669"/>
    <property type="project" value="InterPro"/>
</dbReference>
<dbReference type="GO" id="GO:0003746">
    <property type="term" value="F:translation elongation factor activity"/>
    <property type="evidence" value="ECO:0007669"/>
    <property type="project" value="UniProtKB-KW"/>
</dbReference>
<dbReference type="InterPro" id="IPR011989">
    <property type="entry name" value="ARM-like"/>
</dbReference>
<dbReference type="SUPFAM" id="SSF52833">
    <property type="entry name" value="Thioredoxin-like"/>
    <property type="match status" value="1"/>
</dbReference>
<sequence>MSAAKEESRYSTEVLSELLSKLQVADNKDEAASNISSFLNSSIVEHDVPVEFFKDLKKQITSKDGNTSIAALEAYKHISSSNGLTPSVEPYVVELVSEVATRAGDKDKNIQSTAAQALLAIASAITPTAVKQILPKLIENLKSTNKWTEKVAILAAISQLVDTAKAQIALRMPELIPVLSETMWDTKKEVKEAATATMTKSTETIDNKDIEKFIPKLIECIAKPTEVPETVHLLGATTFVSEVTMATLSIMAPLLSRGLAERDTAIKRKAAVIVDNMCKLVDDPQVVAPFLSTLLPALKANFANMADPEAREVTNKALNTLRRVGAVGENDKIPEVSTAGDIEVTLGELNKLLADQKIAKRFDVALTYIAAIAGDLVDEREIQPEAWLSNVLPFATIFLHEKEAKDIIEEYRKRAIDNIPQPPSFEDEEDEGEDLCNCEFSLAYGAKILLNKTQFRLKRNRRYGLCGPNGAGKSTLMRAIANGQVEGFPTQEECKTVYVEHDIDGTEAETSVLDFVITDGDVGLTDQVVREKLTEFGFSEEMIVMPIQSLSGGWKMKLALARAVLKNADILLLDEPTNHLDTVNVAWLVNYLQTCGITSIIVSHDSGFLDNVCQYIIHYEGFKLRKYKGNLSEFVKKCPSAQSYYELGASDLEFRFPEPGFLEGVKTKQKAIVKVSNMSFQYPGTSKPQIQDINFQCSLSSRIAVIGPNGAGKSTLINVLTGELLPTTGDVYVHENARIAYIKQHAFAHIDNHLDKTPSEYIQWRFQTGEDRETMDRASRQINEEDEQNMNKIFKIEGTPRRVAGIHSRRKFKNSYEYEISWMLGENVGMKSERWVPMMSVDNTWLPRGELMETHAKMVAEVDMKEALASGQFRPLTRKEIEEHCSMLGLEAELVSHSRIRGLSGGQKVKLVLAACTWQRPHLIVLDEPTNYLDRDSLGALSKALKAFEGGIVIITHSAEFTKDLTEEVWAVLDGRMTPSGHNWVQGQGSGPRLEKKEDEEDKFDAMGNKIAGAKKKKKLSSAELRKKKKERMKKKKELGDAYVSSDVKQPNWNLSYAPYSVLCPATSLIRLANNSLCDEEEDYIRKRHSLTESVLKSMIKIPNFDVEEFWKMKSEPINIAIALSGGGYRSYLTASGIMSALDNRNLISSSVMGILQATSYIGGISGGSWLVLSQFINDFQPIYKLRNKGGWNLKDSLLEGVPNFDPKMINMIVIKSNHTVKKQSMFKWLLGNFKSNEKKCGTEKTWVSKFMKEDTNTTIENVKKYINFYKELIIEVKDKKKAGFHVSLTDYWGRALSRKIFGISTRIPGVTFTAATSFLESFKTYQQPFPIIGTIEKDPSFENTNLNSHLFEFTPFEFGSWQNQLNAFIPIKFLGSKLNDGRSTYTYNSNQSFCISGFDNIGFIAGTSSSLFNHVFIYLYKALESLPNEVKFLIENGLKMFGLSSEWRTLKKPQFHPDYALYSPNPFYNLSTTKFKNSSICEKQDLFLVDGGDDGQNIPFGSLLIKARKNDIIFAYDMSNELNNWPNGTVLLKTYQKYTQANNEVPYFKFDNQIKSVFPKIPYPEEVIQHDVNYPIVLGCDADKDYPTINIAYPETTYEDYLPPLIIYTPNRGYTFMSNTSTFKLSYTQEEIDVFALIFILHRAGSSAASLVHAQASDQIANKNNQEFQQQEYKLKSNNGETVVSNNIVDSKNDEKTDAEINKSISKEKTEEEAELNEDNKLKSSTQPKKQSQNINSDSSVDYDAASDLIKIRSLSPMTIFSKTYCPYSKKLKNLLLSKYSIIPTPNVVELDKHKNGKALQEYLYEKSGRSTVPNVLIGKSFESRGGSDEFSIYEKEQELISKIEEWGQGRIKVTKNDAPSNA</sequence>
<evidence type="ECO:0000256" key="5">
    <source>
        <dbReference type="ARBA" id="ARBA00022490"/>
    </source>
</evidence>
<dbReference type="PRINTS" id="PR00160">
    <property type="entry name" value="GLUTAREDOXIN"/>
</dbReference>
<dbReference type="Pfam" id="PF00005">
    <property type="entry name" value="ABC_tran"/>
    <property type="match status" value="3"/>
</dbReference>
<comment type="similarity">
    <text evidence="3 16">Belongs to the lysophospholipase family.</text>
</comment>
<dbReference type="InterPro" id="IPR021133">
    <property type="entry name" value="HEAT_type_2"/>
</dbReference>
<gene>
    <name evidence="20" type="ORF">CANVERA_P4282</name>
</gene>
<dbReference type="Gene3D" id="3.40.1090.10">
    <property type="entry name" value="Cytosolic phospholipase A2 catalytic domain"/>
    <property type="match status" value="1"/>
</dbReference>
<dbReference type="FunFam" id="1.25.10.10:FF:000076">
    <property type="entry name" value="Elongation factor 3"/>
    <property type="match status" value="1"/>
</dbReference>
<evidence type="ECO:0000256" key="11">
    <source>
        <dbReference type="ARBA" id="ARBA00022884"/>
    </source>
</evidence>
<dbReference type="InterPro" id="IPR014025">
    <property type="entry name" value="Glutaredoxin_subgr"/>
</dbReference>
<dbReference type="InterPro" id="IPR017871">
    <property type="entry name" value="ABC_transporter-like_CS"/>
</dbReference>
<dbReference type="Pfam" id="PF17947">
    <property type="entry name" value="4HB"/>
    <property type="match status" value="1"/>
</dbReference>
<dbReference type="PROSITE" id="PS51354">
    <property type="entry name" value="GLUTAREDOXIN_2"/>
    <property type="match status" value="1"/>
</dbReference>
<dbReference type="InterPro" id="IPR002642">
    <property type="entry name" value="LysoPLipase_cat_dom"/>
</dbReference>
<keyword evidence="12" id="KW-0648">Protein biosynthesis</keyword>
<evidence type="ECO:0000259" key="19">
    <source>
        <dbReference type="PROSITE" id="PS51210"/>
    </source>
</evidence>
<dbReference type="Proteomes" id="UP001152885">
    <property type="component" value="Unassembled WGS sequence"/>
</dbReference>
<reference evidence="20" key="1">
    <citation type="submission" date="2022-12" db="EMBL/GenBank/DDBJ databases">
        <authorList>
            <person name="Brejova B."/>
        </authorList>
    </citation>
    <scope>NUCLEOTIDE SEQUENCE</scope>
</reference>
<dbReference type="InterPro" id="IPR027417">
    <property type="entry name" value="P-loop_NTPase"/>
</dbReference>
<evidence type="ECO:0000313" key="20">
    <source>
        <dbReference type="EMBL" id="CAI5759770.1"/>
    </source>
</evidence>
<dbReference type="GO" id="GO:0005737">
    <property type="term" value="C:cytoplasm"/>
    <property type="evidence" value="ECO:0007669"/>
    <property type="project" value="UniProtKB-SubCell"/>
</dbReference>
<dbReference type="InterPro" id="IPR016024">
    <property type="entry name" value="ARM-type_fold"/>
</dbReference>
<evidence type="ECO:0000256" key="17">
    <source>
        <dbReference type="SAM" id="MobiDB-lite"/>
    </source>
</evidence>
<keyword evidence="5" id="KW-0963">Cytoplasm</keyword>
<dbReference type="SMART" id="SM00022">
    <property type="entry name" value="PLAc"/>
    <property type="match status" value="1"/>
</dbReference>
<dbReference type="InterPro" id="IPR050611">
    <property type="entry name" value="ABCF"/>
</dbReference>
<evidence type="ECO:0000256" key="2">
    <source>
        <dbReference type="ARBA" id="ARBA00004815"/>
    </source>
</evidence>
<proteinExistence type="inferred from homology"/>
<evidence type="ECO:0000256" key="8">
    <source>
        <dbReference type="ARBA" id="ARBA00022768"/>
    </source>
</evidence>
<comment type="subcellular location">
    <subcellularLocation>
        <location evidence="1">Cytoplasm</location>
    </subcellularLocation>
</comment>
<dbReference type="InterPro" id="IPR040533">
    <property type="entry name" value="EF3_4HB"/>
</dbReference>
<dbReference type="OrthoDB" id="2110130at2759"/>
<evidence type="ECO:0000256" key="15">
    <source>
        <dbReference type="PROSITE-ProRule" id="PRU00555"/>
    </source>
</evidence>
<protein>
    <recommendedName>
        <fullName evidence="16">Lysophospholipase</fullName>
        <ecNumber evidence="16">3.1.1.5</ecNumber>
    </recommendedName>
</protein>
<feature type="repeat" description="HEAT" evidence="14">
    <location>
        <begin position="175"/>
        <end position="213"/>
    </location>
</feature>
<dbReference type="EC" id="3.1.1.5" evidence="16"/>
<dbReference type="InterPro" id="IPR047038">
    <property type="entry name" value="eEF3_chromodomain-like_sf"/>
</dbReference>
<dbReference type="PROSITE" id="PS50893">
    <property type="entry name" value="ABC_TRANSPORTER_2"/>
    <property type="match status" value="2"/>
</dbReference>
<dbReference type="InterPro" id="IPR003439">
    <property type="entry name" value="ABC_transporter-like_ATP-bd"/>
</dbReference>
<feature type="domain" description="PLA2c" evidence="19">
    <location>
        <begin position="1063"/>
        <end position="1684"/>
    </location>
</feature>
<evidence type="ECO:0000256" key="4">
    <source>
        <dbReference type="ARBA" id="ARBA00011054"/>
    </source>
</evidence>
<dbReference type="GO" id="GO:0009395">
    <property type="term" value="P:phospholipid catabolic process"/>
    <property type="evidence" value="ECO:0007669"/>
    <property type="project" value="InterPro"/>
</dbReference>
<evidence type="ECO:0000256" key="3">
    <source>
        <dbReference type="ARBA" id="ARBA00008780"/>
    </source>
</evidence>
<dbReference type="PROSITE" id="PS51210">
    <property type="entry name" value="PLA2C"/>
    <property type="match status" value="1"/>
</dbReference>
<dbReference type="Gene3D" id="1.25.10.10">
    <property type="entry name" value="Leucine-rich Repeat Variant"/>
    <property type="match status" value="1"/>
</dbReference>
<dbReference type="GO" id="GO:0003723">
    <property type="term" value="F:RNA binding"/>
    <property type="evidence" value="ECO:0007669"/>
    <property type="project" value="UniProtKB-KW"/>
</dbReference>
<dbReference type="SMART" id="SM00382">
    <property type="entry name" value="AAA"/>
    <property type="match status" value="2"/>
</dbReference>
<evidence type="ECO:0000256" key="13">
    <source>
        <dbReference type="ARBA" id="ARBA00049360"/>
    </source>
</evidence>
<feature type="region of interest" description="Disordered" evidence="17">
    <location>
        <begin position="1704"/>
        <end position="1741"/>
    </location>
</feature>
<comment type="caution">
    <text evidence="20">The sequence shown here is derived from an EMBL/GenBank/DDBJ whole genome shotgun (WGS) entry which is preliminary data.</text>
</comment>